<sequence length="369" mass="42488">MRVKIQQFLCGKCHSWAVVGQCIGRELLKLDHNVEFFSTDGIKDKYVPDYLRPFLKDNKADSPNFVEPQGTYGMQISYTAMKNFPHFLRHGNQNKFAIYNYDGSVLPEHWAKYSHCVDKLLPSSEYSKKVFLDAKIPEDKLEVVPHGIDIEDFNVKPYKLKTKKSIKILNVCGQLHRRKNLSGILDAYGKAFTKDDDACLVLKVADKLPETKFEVSFRDLYNKWRSNNKNGPEVEVIYDYIDSIESLFLACDIHYSLSNIECFHIPSLQSMAAKKLTIQSNYGGSVDFMNDSNSLLVEGNIGRCPPRYQYWTPSPYAEMFIPNSDDAIEKLRYAVDNYDSLMERLMPAMEKTVEQYTWANVTKQIIGLQ</sequence>
<dbReference type="EMBL" id="LAZR01000368">
    <property type="protein sequence ID" value="KKN72152.1"/>
    <property type="molecule type" value="Genomic_DNA"/>
</dbReference>
<proteinExistence type="predicted"/>
<comment type="caution">
    <text evidence="1">The sequence shown here is derived from an EMBL/GenBank/DDBJ whole genome shotgun (WGS) entry which is preliminary data.</text>
</comment>
<dbReference type="AlphaFoldDB" id="A0A0F9TB09"/>
<organism evidence="1">
    <name type="scientific">marine sediment metagenome</name>
    <dbReference type="NCBI Taxonomy" id="412755"/>
    <lineage>
        <taxon>unclassified sequences</taxon>
        <taxon>metagenomes</taxon>
        <taxon>ecological metagenomes</taxon>
    </lineage>
</organism>
<name>A0A0F9TB09_9ZZZZ</name>
<dbReference type="SUPFAM" id="SSF53756">
    <property type="entry name" value="UDP-Glycosyltransferase/glycogen phosphorylase"/>
    <property type="match status" value="1"/>
</dbReference>
<evidence type="ECO:0008006" key="2">
    <source>
        <dbReference type="Google" id="ProtNLM"/>
    </source>
</evidence>
<accession>A0A0F9TB09</accession>
<reference evidence="1" key="1">
    <citation type="journal article" date="2015" name="Nature">
        <title>Complex archaea that bridge the gap between prokaryotes and eukaryotes.</title>
        <authorList>
            <person name="Spang A."/>
            <person name="Saw J.H."/>
            <person name="Jorgensen S.L."/>
            <person name="Zaremba-Niedzwiedzka K."/>
            <person name="Martijn J."/>
            <person name="Lind A.E."/>
            <person name="van Eijk R."/>
            <person name="Schleper C."/>
            <person name="Guy L."/>
            <person name="Ettema T.J."/>
        </authorList>
    </citation>
    <scope>NUCLEOTIDE SEQUENCE</scope>
</reference>
<dbReference type="Gene3D" id="3.40.50.2000">
    <property type="entry name" value="Glycogen Phosphorylase B"/>
    <property type="match status" value="1"/>
</dbReference>
<dbReference type="PANTHER" id="PTHR46656:SF3">
    <property type="entry name" value="PUTATIVE-RELATED"/>
    <property type="match status" value="1"/>
</dbReference>
<gene>
    <name evidence="1" type="ORF">LCGC14_0413640</name>
</gene>
<protein>
    <recommendedName>
        <fullName evidence="2">Glycosyl transferase family 1 domain-containing protein</fullName>
    </recommendedName>
</protein>
<evidence type="ECO:0000313" key="1">
    <source>
        <dbReference type="EMBL" id="KKN72152.1"/>
    </source>
</evidence>
<dbReference type="PANTHER" id="PTHR46656">
    <property type="entry name" value="PUTATIVE-RELATED"/>
    <property type="match status" value="1"/>
</dbReference>